<protein>
    <submittedName>
        <fullName evidence="1">Uncharacterized protein</fullName>
    </submittedName>
</protein>
<name>A0A179FF81_METCM</name>
<dbReference type="KEGG" id="pchm:VFPPC_16174"/>
<sequence>MLITPVQLQQTTRKDVARVSSHCEKMYSMMLSSNQPSSFTRMWLLCRFTSGYSYSVLRTPHIDSTF</sequence>
<organism evidence="1 2">
    <name type="scientific">Pochonia chlamydosporia 170</name>
    <dbReference type="NCBI Taxonomy" id="1380566"/>
    <lineage>
        <taxon>Eukaryota</taxon>
        <taxon>Fungi</taxon>
        <taxon>Dikarya</taxon>
        <taxon>Ascomycota</taxon>
        <taxon>Pezizomycotina</taxon>
        <taxon>Sordariomycetes</taxon>
        <taxon>Hypocreomycetidae</taxon>
        <taxon>Hypocreales</taxon>
        <taxon>Clavicipitaceae</taxon>
        <taxon>Pochonia</taxon>
    </lineage>
</organism>
<keyword evidence="2" id="KW-1185">Reference proteome</keyword>
<dbReference type="Proteomes" id="UP000078397">
    <property type="component" value="Unassembled WGS sequence"/>
</dbReference>
<accession>A0A179FF81</accession>
<dbReference type="EMBL" id="LSBJ02000005">
    <property type="protein sequence ID" value="OAQ64184.1"/>
    <property type="molecule type" value="Genomic_DNA"/>
</dbReference>
<evidence type="ECO:0000313" key="1">
    <source>
        <dbReference type="EMBL" id="OAQ64184.1"/>
    </source>
</evidence>
<dbReference type="RefSeq" id="XP_018141498.1">
    <property type="nucleotide sequence ID" value="XM_018293927.1"/>
</dbReference>
<proteinExistence type="predicted"/>
<reference evidence="1 2" key="1">
    <citation type="journal article" date="2016" name="PLoS Pathog.">
        <title>Biosynthesis of antibiotic leucinostatins in bio-control fungus Purpureocillium lilacinum and their inhibition on phytophthora revealed by genome mining.</title>
        <authorList>
            <person name="Wang G."/>
            <person name="Liu Z."/>
            <person name="Lin R."/>
            <person name="Li E."/>
            <person name="Mao Z."/>
            <person name="Ling J."/>
            <person name="Yang Y."/>
            <person name="Yin W.B."/>
            <person name="Xie B."/>
        </authorList>
    </citation>
    <scope>NUCLEOTIDE SEQUENCE [LARGE SCALE GENOMIC DNA]</scope>
    <source>
        <strain evidence="1">170</strain>
    </source>
</reference>
<dbReference type="GeneID" id="28857921"/>
<comment type="caution">
    <text evidence="1">The sequence shown here is derived from an EMBL/GenBank/DDBJ whole genome shotgun (WGS) entry which is preliminary data.</text>
</comment>
<dbReference type="AlphaFoldDB" id="A0A179FF81"/>
<gene>
    <name evidence="1" type="ORF">VFPPC_16174</name>
</gene>
<evidence type="ECO:0000313" key="2">
    <source>
        <dbReference type="Proteomes" id="UP000078397"/>
    </source>
</evidence>